<feature type="region of interest" description="Disordered" evidence="1">
    <location>
        <begin position="1"/>
        <end position="32"/>
    </location>
</feature>
<accession>A0A426YLD4</accession>
<evidence type="ECO:0000313" key="2">
    <source>
        <dbReference type="EMBL" id="RRT52531.1"/>
    </source>
</evidence>
<dbReference type="AlphaFoldDB" id="A0A426YLD4"/>
<dbReference type="PANTHER" id="PTHR38926:SF5">
    <property type="entry name" value="F-BOX AND LEUCINE-RICH REPEAT PROTEIN 6"/>
    <property type="match status" value="1"/>
</dbReference>
<evidence type="ECO:0000313" key="3">
    <source>
        <dbReference type="Proteomes" id="UP000287651"/>
    </source>
</evidence>
<protein>
    <recommendedName>
        <fullName evidence="4">F-box domain-containing protein</fullName>
    </recommendedName>
</protein>
<feature type="compositionally biased region" description="Polar residues" evidence="1">
    <location>
        <begin position="17"/>
        <end position="32"/>
    </location>
</feature>
<dbReference type="PANTHER" id="PTHR38926">
    <property type="entry name" value="F-BOX DOMAIN CONTAINING PROTEIN, EXPRESSED"/>
    <property type="match status" value="1"/>
</dbReference>
<evidence type="ECO:0008006" key="4">
    <source>
        <dbReference type="Google" id="ProtNLM"/>
    </source>
</evidence>
<comment type="caution">
    <text evidence="2">The sequence shown here is derived from an EMBL/GenBank/DDBJ whole genome shotgun (WGS) entry which is preliminary data.</text>
</comment>
<sequence length="381" mass="42621">MFLSNQDPGPKQEPKTKTNNRSRTPSTKTSMSHLDIGTRVAPDTHMMIDRGEPDLNPNEIERADLLLSLMGAGRLQLNKATSTGDGGGRSPPMRRKALDMDGQRRWDEMPADCLVAVFRRLGLDDLTAGVPFVCKSWLRASMDPGCWKVLNFHHLDFLPWSSFARRFMAQHALRSFSFSGFMKVAVARSRGSAVELRFPPVFGASLQDLVYASIECPRLRILSLPDLALADEAHIPEMVGKWKDLERLEMGTKPSTFLTMVSEISRNCGNFTALRVSGSIKKEDAWAVVNSLPELKHLELSRSYLTKAELMVIINGCRKLERLGVRNCLGFEADEEVLRTGSGIKAFEHEGSKLLDDSGYETDEADYHHECFLLPHCSSHI</sequence>
<gene>
    <name evidence="2" type="ORF">B296_00050397</name>
</gene>
<reference evidence="2 3" key="1">
    <citation type="journal article" date="2014" name="Agronomy (Basel)">
        <title>A Draft Genome Sequence for Ensete ventricosum, the Drought-Tolerant Tree Against Hunger.</title>
        <authorList>
            <person name="Harrison J."/>
            <person name="Moore K.A."/>
            <person name="Paszkiewicz K."/>
            <person name="Jones T."/>
            <person name="Grant M."/>
            <person name="Ambacheew D."/>
            <person name="Muzemil S."/>
            <person name="Studholme D.J."/>
        </authorList>
    </citation>
    <scope>NUCLEOTIDE SEQUENCE [LARGE SCALE GENOMIC DNA]</scope>
</reference>
<dbReference type="Gene3D" id="3.80.10.10">
    <property type="entry name" value="Ribonuclease Inhibitor"/>
    <property type="match status" value="1"/>
</dbReference>
<proteinExistence type="predicted"/>
<dbReference type="EMBL" id="AMZH03011619">
    <property type="protein sequence ID" value="RRT52531.1"/>
    <property type="molecule type" value="Genomic_DNA"/>
</dbReference>
<dbReference type="InterPro" id="IPR032675">
    <property type="entry name" value="LRR_dom_sf"/>
</dbReference>
<organism evidence="2 3">
    <name type="scientific">Ensete ventricosum</name>
    <name type="common">Abyssinian banana</name>
    <name type="synonym">Musa ensete</name>
    <dbReference type="NCBI Taxonomy" id="4639"/>
    <lineage>
        <taxon>Eukaryota</taxon>
        <taxon>Viridiplantae</taxon>
        <taxon>Streptophyta</taxon>
        <taxon>Embryophyta</taxon>
        <taxon>Tracheophyta</taxon>
        <taxon>Spermatophyta</taxon>
        <taxon>Magnoliopsida</taxon>
        <taxon>Liliopsida</taxon>
        <taxon>Zingiberales</taxon>
        <taxon>Musaceae</taxon>
        <taxon>Ensete</taxon>
    </lineage>
</organism>
<evidence type="ECO:0000256" key="1">
    <source>
        <dbReference type="SAM" id="MobiDB-lite"/>
    </source>
</evidence>
<dbReference type="Gene3D" id="1.20.1280.50">
    <property type="match status" value="1"/>
</dbReference>
<dbReference type="SUPFAM" id="SSF52047">
    <property type="entry name" value="RNI-like"/>
    <property type="match status" value="1"/>
</dbReference>
<dbReference type="Proteomes" id="UP000287651">
    <property type="component" value="Unassembled WGS sequence"/>
</dbReference>
<name>A0A426YLD4_ENSVE</name>